<accession>A0AA38T1S3</accession>
<comment type="caution">
    <text evidence="1">The sequence shown here is derived from an EMBL/GenBank/DDBJ whole genome shotgun (WGS) entry which is preliminary data.</text>
</comment>
<keyword evidence="2" id="KW-1185">Reference proteome</keyword>
<dbReference type="AlphaFoldDB" id="A0AA38T1S3"/>
<name>A0AA38T1S3_9ASTR</name>
<reference evidence="1" key="1">
    <citation type="submission" date="2023-03" db="EMBL/GenBank/DDBJ databases">
        <title>Chromosome-scale reference genome and RAD-based genetic map of yellow starthistle (Centaurea solstitialis) reveal putative structural variation and QTLs associated with invader traits.</title>
        <authorList>
            <person name="Reatini B."/>
            <person name="Cang F.A."/>
            <person name="Jiang Q."/>
            <person name="Mckibben M.T.W."/>
            <person name="Barker M.S."/>
            <person name="Rieseberg L.H."/>
            <person name="Dlugosch K.M."/>
        </authorList>
    </citation>
    <scope>NUCLEOTIDE SEQUENCE</scope>
    <source>
        <strain evidence="1">CAN-66</strain>
        <tissue evidence="1">Leaf</tissue>
    </source>
</reference>
<dbReference type="EMBL" id="JARYMX010000005">
    <property type="protein sequence ID" value="KAJ9546490.1"/>
    <property type="molecule type" value="Genomic_DNA"/>
</dbReference>
<evidence type="ECO:0000313" key="1">
    <source>
        <dbReference type="EMBL" id="KAJ9546490.1"/>
    </source>
</evidence>
<evidence type="ECO:0000313" key="2">
    <source>
        <dbReference type="Proteomes" id="UP001172457"/>
    </source>
</evidence>
<gene>
    <name evidence="1" type="ORF">OSB04_019033</name>
</gene>
<organism evidence="1 2">
    <name type="scientific">Centaurea solstitialis</name>
    <name type="common">yellow star-thistle</name>
    <dbReference type="NCBI Taxonomy" id="347529"/>
    <lineage>
        <taxon>Eukaryota</taxon>
        <taxon>Viridiplantae</taxon>
        <taxon>Streptophyta</taxon>
        <taxon>Embryophyta</taxon>
        <taxon>Tracheophyta</taxon>
        <taxon>Spermatophyta</taxon>
        <taxon>Magnoliopsida</taxon>
        <taxon>eudicotyledons</taxon>
        <taxon>Gunneridae</taxon>
        <taxon>Pentapetalae</taxon>
        <taxon>asterids</taxon>
        <taxon>campanulids</taxon>
        <taxon>Asterales</taxon>
        <taxon>Asteraceae</taxon>
        <taxon>Carduoideae</taxon>
        <taxon>Cardueae</taxon>
        <taxon>Centaureinae</taxon>
        <taxon>Centaurea</taxon>
    </lineage>
</organism>
<proteinExistence type="predicted"/>
<sequence length="168" mass="19140">MTEVLLLVEMKLSKEASLRASNLYFGRKLDKNEFLLPNSRDKKDLSLDLSRVQKIEIGFRDKTAAEILWSVLDEAVKFGRVSVTTDRKSNRDSKVIRRGSGSILTEVLTKLSQGLSLIETSLTELTDDLFDHLQGASYFSKIDLRSDVPKTNFTPDMDIMNFWLYLSV</sequence>
<dbReference type="Proteomes" id="UP001172457">
    <property type="component" value="Chromosome 5"/>
</dbReference>
<protein>
    <submittedName>
        <fullName evidence="1">Uncharacterized protein</fullName>
    </submittedName>
</protein>